<keyword evidence="1" id="KW-0902">Two-component regulatory system</keyword>
<dbReference type="Gene3D" id="1.20.120.160">
    <property type="entry name" value="HPT domain"/>
    <property type="match status" value="1"/>
</dbReference>
<evidence type="ECO:0000256" key="1">
    <source>
        <dbReference type="ARBA" id="ARBA00023012"/>
    </source>
</evidence>
<dbReference type="PROSITE" id="PS50894">
    <property type="entry name" value="HPT"/>
    <property type="match status" value="1"/>
</dbReference>
<evidence type="ECO:0000259" key="5">
    <source>
        <dbReference type="PROSITE" id="PS50894"/>
    </source>
</evidence>
<dbReference type="PROSITE" id="PS50110">
    <property type="entry name" value="RESPONSE_REGULATORY"/>
    <property type="match status" value="1"/>
</dbReference>
<dbReference type="InterPro" id="IPR052048">
    <property type="entry name" value="ST_Response_Regulator"/>
</dbReference>
<dbReference type="Gene3D" id="3.40.50.2300">
    <property type="match status" value="1"/>
</dbReference>
<dbReference type="EMBL" id="JANFQO010000001">
    <property type="protein sequence ID" value="MCQ4163185.1"/>
    <property type="molecule type" value="Genomic_DNA"/>
</dbReference>
<sequence>MHLLIADDNPLSLQFLRDAAQQLGHSCAEAADGEAALRRAQAERFDVLLLDLRMPGLGGLAVLQQLRASARAASREARALATTAEPDAALRTTLQAAGFDGVLAKPLDIAALQRALSPAGVAEPAAPYALPAAAEAMALLDDALALRNLGSADSMHALRRLFRLELEALPGEIAAALAHGDTAVLTERLHKLCASASFCGAPRLDQACRTLRRHIDGGGALSAQELRTLLDAAEATLQAL</sequence>
<dbReference type="InterPro" id="IPR008207">
    <property type="entry name" value="Sig_transdc_His_kin_Hpt_dom"/>
</dbReference>
<reference evidence="6" key="1">
    <citation type="submission" date="2022-07" db="EMBL/GenBank/DDBJ databases">
        <title>Tahibacter sp., a new gammaproteobacterium isolated from the silt sample collected at pig farm.</title>
        <authorList>
            <person name="Chen H."/>
        </authorList>
    </citation>
    <scope>NUCLEOTIDE SEQUENCE</scope>
    <source>
        <strain evidence="6">P2K</strain>
    </source>
</reference>
<dbReference type="RefSeq" id="WP_255910207.1">
    <property type="nucleotide sequence ID" value="NZ_JANFQO010000001.1"/>
</dbReference>
<evidence type="ECO:0000256" key="2">
    <source>
        <dbReference type="PROSITE-ProRule" id="PRU00110"/>
    </source>
</evidence>
<feature type="domain" description="HPt" evidence="5">
    <location>
        <begin position="151"/>
        <end position="240"/>
    </location>
</feature>
<gene>
    <name evidence="6" type="ORF">NM961_00490</name>
</gene>
<accession>A0ABT1QNQ8</accession>
<keyword evidence="7" id="KW-1185">Reference proteome</keyword>
<feature type="modified residue" description="Phosphohistidine" evidence="2">
    <location>
        <position position="190"/>
    </location>
</feature>
<dbReference type="Pfam" id="PF01627">
    <property type="entry name" value="Hpt"/>
    <property type="match status" value="1"/>
</dbReference>
<dbReference type="SUPFAM" id="SSF47226">
    <property type="entry name" value="Histidine-containing phosphotransfer domain, HPT domain"/>
    <property type="match status" value="1"/>
</dbReference>
<evidence type="ECO:0000313" key="6">
    <source>
        <dbReference type="EMBL" id="MCQ4163185.1"/>
    </source>
</evidence>
<dbReference type="SUPFAM" id="SSF52172">
    <property type="entry name" value="CheY-like"/>
    <property type="match status" value="1"/>
</dbReference>
<dbReference type="CDD" id="cd17546">
    <property type="entry name" value="REC_hyHK_CKI1_RcsC-like"/>
    <property type="match status" value="1"/>
</dbReference>
<protein>
    <submittedName>
        <fullName evidence="6">Response regulator</fullName>
    </submittedName>
</protein>
<proteinExistence type="predicted"/>
<dbReference type="Proteomes" id="UP001165498">
    <property type="component" value="Unassembled WGS sequence"/>
</dbReference>
<dbReference type="SMART" id="SM00448">
    <property type="entry name" value="REC"/>
    <property type="match status" value="1"/>
</dbReference>
<dbReference type="PANTHER" id="PTHR43228">
    <property type="entry name" value="TWO-COMPONENT RESPONSE REGULATOR"/>
    <property type="match status" value="1"/>
</dbReference>
<evidence type="ECO:0000256" key="3">
    <source>
        <dbReference type="PROSITE-ProRule" id="PRU00169"/>
    </source>
</evidence>
<dbReference type="InterPro" id="IPR001789">
    <property type="entry name" value="Sig_transdc_resp-reg_receiver"/>
</dbReference>
<feature type="modified residue" description="4-aspartylphosphate" evidence="3">
    <location>
        <position position="51"/>
    </location>
</feature>
<organism evidence="6 7">
    <name type="scientific">Tahibacter harae</name>
    <dbReference type="NCBI Taxonomy" id="2963937"/>
    <lineage>
        <taxon>Bacteria</taxon>
        <taxon>Pseudomonadati</taxon>
        <taxon>Pseudomonadota</taxon>
        <taxon>Gammaproteobacteria</taxon>
        <taxon>Lysobacterales</taxon>
        <taxon>Rhodanobacteraceae</taxon>
        <taxon>Tahibacter</taxon>
    </lineage>
</organism>
<evidence type="ECO:0000313" key="7">
    <source>
        <dbReference type="Proteomes" id="UP001165498"/>
    </source>
</evidence>
<name>A0ABT1QNQ8_9GAMM</name>
<dbReference type="InterPro" id="IPR011006">
    <property type="entry name" value="CheY-like_superfamily"/>
</dbReference>
<keyword evidence="3" id="KW-0597">Phosphoprotein</keyword>
<dbReference type="PANTHER" id="PTHR43228:SF1">
    <property type="entry name" value="TWO-COMPONENT RESPONSE REGULATOR ARR22"/>
    <property type="match status" value="1"/>
</dbReference>
<feature type="domain" description="Response regulatory" evidence="4">
    <location>
        <begin position="2"/>
        <end position="120"/>
    </location>
</feature>
<evidence type="ECO:0000259" key="4">
    <source>
        <dbReference type="PROSITE" id="PS50110"/>
    </source>
</evidence>
<dbReference type="Pfam" id="PF00072">
    <property type="entry name" value="Response_reg"/>
    <property type="match status" value="1"/>
</dbReference>
<dbReference type="InterPro" id="IPR036641">
    <property type="entry name" value="HPT_dom_sf"/>
</dbReference>
<comment type="caution">
    <text evidence="6">The sequence shown here is derived from an EMBL/GenBank/DDBJ whole genome shotgun (WGS) entry which is preliminary data.</text>
</comment>